<proteinExistence type="inferred from homology"/>
<evidence type="ECO:0000256" key="3">
    <source>
        <dbReference type="ARBA" id="ARBA00023136"/>
    </source>
</evidence>
<dbReference type="PANTHER" id="PTHR30332">
    <property type="entry name" value="PROBABLE GENERAL SECRETION PATHWAY PROTEIN D"/>
    <property type="match status" value="1"/>
</dbReference>
<reference evidence="6 7" key="1">
    <citation type="submission" date="2020-10" db="EMBL/GenBank/DDBJ databases">
        <title>Complete genome sequence of Paludibaculum fermentans P105T, a facultatively anaerobic acidobacterium capable of dissimilatory Fe(III) reduction.</title>
        <authorList>
            <person name="Dedysh S.N."/>
            <person name="Beletsky A.V."/>
            <person name="Kulichevskaya I.S."/>
            <person name="Mardanov A.V."/>
            <person name="Ravin N.V."/>
        </authorList>
    </citation>
    <scope>NUCLEOTIDE SEQUENCE [LARGE SCALE GENOMIC DNA]</scope>
    <source>
        <strain evidence="6 7">P105</strain>
    </source>
</reference>
<dbReference type="PANTHER" id="PTHR30332:SF24">
    <property type="entry name" value="SECRETIN GSPD-RELATED"/>
    <property type="match status" value="1"/>
</dbReference>
<dbReference type="Pfam" id="PF00263">
    <property type="entry name" value="Secretin"/>
    <property type="match status" value="1"/>
</dbReference>
<evidence type="ECO:0000256" key="1">
    <source>
        <dbReference type="ARBA" id="ARBA00004370"/>
    </source>
</evidence>
<name>A0A7S7NKB0_PALFE</name>
<keyword evidence="3" id="KW-0472">Membrane</keyword>
<dbReference type="GO" id="GO:0009306">
    <property type="term" value="P:protein secretion"/>
    <property type="evidence" value="ECO:0007669"/>
    <property type="project" value="InterPro"/>
</dbReference>
<protein>
    <submittedName>
        <fullName evidence="6">Type II and III secretion system protein</fullName>
    </submittedName>
</protein>
<comment type="similarity">
    <text evidence="4">Belongs to the bacterial secretin family.</text>
</comment>
<evidence type="ECO:0000256" key="2">
    <source>
        <dbReference type="ARBA" id="ARBA00022729"/>
    </source>
</evidence>
<gene>
    <name evidence="6" type="ORF">IRI77_20235</name>
</gene>
<evidence type="ECO:0000313" key="6">
    <source>
        <dbReference type="EMBL" id="QOY85167.1"/>
    </source>
</evidence>
<dbReference type="Proteomes" id="UP000593892">
    <property type="component" value="Chromosome"/>
</dbReference>
<comment type="subcellular location">
    <subcellularLocation>
        <location evidence="1">Membrane</location>
    </subcellularLocation>
</comment>
<dbReference type="AlphaFoldDB" id="A0A7S7NKB0"/>
<dbReference type="GO" id="GO:0015627">
    <property type="term" value="C:type II protein secretion system complex"/>
    <property type="evidence" value="ECO:0007669"/>
    <property type="project" value="TreeGrafter"/>
</dbReference>
<accession>A0A7S7NKB0</accession>
<evidence type="ECO:0000313" key="7">
    <source>
        <dbReference type="Proteomes" id="UP000593892"/>
    </source>
</evidence>
<organism evidence="6 7">
    <name type="scientific">Paludibaculum fermentans</name>
    <dbReference type="NCBI Taxonomy" id="1473598"/>
    <lineage>
        <taxon>Bacteria</taxon>
        <taxon>Pseudomonadati</taxon>
        <taxon>Acidobacteriota</taxon>
        <taxon>Terriglobia</taxon>
        <taxon>Bryobacterales</taxon>
        <taxon>Bryobacteraceae</taxon>
        <taxon>Paludibaculum</taxon>
    </lineage>
</organism>
<dbReference type="InterPro" id="IPR004846">
    <property type="entry name" value="T2SS/T3SS_dom"/>
</dbReference>
<dbReference type="InterPro" id="IPR050810">
    <property type="entry name" value="Bact_Secretion_Sys_Channel"/>
</dbReference>
<sequence length="558" mass="60091">MSLRIYTLVLCLCSLGIAGESAPSLYKKARKAAARNDYAAAYLLASQAVAADPAKPEYWNFAQAVRSRALPNLKVGLEPIAVAAGPGGAAGAIPRVTEETSINTEGKTSAAAPDPEVTFPEITESELKEARQIRPLPTLAGGSALKSFNLRGDAKRLFEEVFKAYGLSVVFDGDYQAGAPVLFRAENIDWKEAIRDLENVTSSFVVPVSSKVALIAKDTTQKRAEVEPVISVVIPFPEPLSPQEVQEAARAVQSTFDMTKMGIDNGRRLVLFRDRVSRLRPAMQLFQELMLHRGQIVTEVELISVNQDSSLSYGMTLPGSFPFTYVGDLSPLNYKPVYASTSSPYATFGGGRTRFAMGLVGASLFASMSRGQTNSLMKAELLGLDGQAAQLHVGDRYPIITSMYSGAATGSTTGGYGTAPSINFEDLGIVLKITPHLHGTESVTLEIEAEFKALAGSAVNDIPVISERKFATKTRVKYSETAVIAGLVRETLTQSWSGIPVLAIASPFRSNDKSMERTQLLLTVHPKLVNLPPSEFPSPQVWVGSETRPRTVLEPTAN</sequence>
<dbReference type="RefSeq" id="WP_194446837.1">
    <property type="nucleotide sequence ID" value="NZ_CP063849.1"/>
</dbReference>
<keyword evidence="2" id="KW-0732">Signal</keyword>
<dbReference type="EMBL" id="CP063849">
    <property type="protein sequence ID" value="QOY85167.1"/>
    <property type="molecule type" value="Genomic_DNA"/>
</dbReference>
<evidence type="ECO:0000256" key="4">
    <source>
        <dbReference type="RuleBase" id="RU004003"/>
    </source>
</evidence>
<evidence type="ECO:0000259" key="5">
    <source>
        <dbReference type="Pfam" id="PF00263"/>
    </source>
</evidence>
<dbReference type="GO" id="GO:0016020">
    <property type="term" value="C:membrane"/>
    <property type="evidence" value="ECO:0007669"/>
    <property type="project" value="UniProtKB-SubCell"/>
</dbReference>
<keyword evidence="7" id="KW-1185">Reference proteome</keyword>
<feature type="domain" description="Type II/III secretion system secretin-like" evidence="5">
    <location>
        <begin position="369"/>
        <end position="529"/>
    </location>
</feature>
<dbReference type="KEGG" id="pfer:IRI77_20235"/>